<evidence type="ECO:0000313" key="1">
    <source>
        <dbReference type="EMBL" id="QJC55442.1"/>
    </source>
</evidence>
<dbReference type="Proteomes" id="UP000502041">
    <property type="component" value="Chromosome"/>
</dbReference>
<protein>
    <recommendedName>
        <fullName evidence="3">N-acetyltransferase domain-containing protein</fullName>
    </recommendedName>
</protein>
<gene>
    <name evidence="1" type="ORF">HC248_00722</name>
</gene>
<keyword evidence="2" id="KW-1185">Reference proteome</keyword>
<accession>A0A6H2H6D6</accession>
<evidence type="ECO:0008006" key="3">
    <source>
        <dbReference type="Google" id="ProtNLM"/>
    </source>
</evidence>
<sequence length="330" mass="35731">MLNRLSRFAVSTPLATPLSRLSRLPQQALSPHVSSSLSVPLRLTSNCLFKGLQVKPESHLSTGLSAVIKPLASSSTRLFSSALSNPRDLQLIATDVKTRMEQFRFCDKPTIDQSSCLKDGRQVQVRRLNAMDADLICDFYANAGPWSMFDSLASPKNKVSNICDIILNAANIGNDALVAIVGGKIVGVSEYEDRVGDMEVAINSDMLYDSGLDANEVCVAKTMVVQSLRDFGVGTALKREQMLSARNAGYEAIVSLSRNPAMLHIVTKMGGFTSQYDLGSVWSLIDLRASKAPVALPALAILSRPNVGLISMPRTEKSDQDALLSKVKNE</sequence>
<name>A0A6H2H6D6_9BURK</name>
<proteinExistence type="predicted"/>
<dbReference type="Gene3D" id="3.40.630.30">
    <property type="match status" value="1"/>
</dbReference>
<dbReference type="SUPFAM" id="SSF55729">
    <property type="entry name" value="Acyl-CoA N-acyltransferases (Nat)"/>
    <property type="match status" value="1"/>
</dbReference>
<dbReference type="EMBL" id="CP051461">
    <property type="protein sequence ID" value="QJC55442.1"/>
    <property type="molecule type" value="Genomic_DNA"/>
</dbReference>
<evidence type="ECO:0000313" key="2">
    <source>
        <dbReference type="Proteomes" id="UP000502041"/>
    </source>
</evidence>
<dbReference type="InterPro" id="IPR016181">
    <property type="entry name" value="Acyl_CoA_acyltransferase"/>
</dbReference>
<reference evidence="1 2" key="1">
    <citation type="submission" date="2020-04" db="EMBL/GenBank/DDBJ databases">
        <title>Complete genome of a Psychrophilic, Marine, Gas Vacuolate Bacterium Polaromonas vacuolata KCTC 22033T.</title>
        <authorList>
            <person name="Hwang K."/>
            <person name="Kim K.M."/>
        </authorList>
    </citation>
    <scope>NUCLEOTIDE SEQUENCE [LARGE SCALE GENOMIC DNA]</scope>
    <source>
        <strain evidence="1 2">KCTC 22033</strain>
    </source>
</reference>
<organism evidence="1 2">
    <name type="scientific">Polaromonas vacuolata</name>
    <dbReference type="NCBI Taxonomy" id="37448"/>
    <lineage>
        <taxon>Bacteria</taxon>
        <taxon>Pseudomonadati</taxon>
        <taxon>Pseudomonadota</taxon>
        <taxon>Betaproteobacteria</taxon>
        <taxon>Burkholderiales</taxon>
        <taxon>Comamonadaceae</taxon>
        <taxon>Polaromonas</taxon>
    </lineage>
</organism>
<dbReference type="AlphaFoldDB" id="A0A6H2H6D6"/>
<dbReference type="KEGG" id="pvac:HC248_00722"/>